<dbReference type="Proteomes" id="UP001372338">
    <property type="component" value="Unassembled WGS sequence"/>
</dbReference>
<sequence length="89" mass="10593">MKESTKPKWIVLVKTNWVLRDFRIKDTTISEENPYQEDEDTWQMMYKIGCKPIYIPFFIRHFPSPLSLILSSSLLYSSFFLSFSLPPKP</sequence>
<name>A0AAN9EX64_CROPI</name>
<gene>
    <name evidence="1" type="ORF">RIF29_27827</name>
</gene>
<organism evidence="1 2">
    <name type="scientific">Crotalaria pallida</name>
    <name type="common">Smooth rattlebox</name>
    <name type="synonym">Crotalaria striata</name>
    <dbReference type="NCBI Taxonomy" id="3830"/>
    <lineage>
        <taxon>Eukaryota</taxon>
        <taxon>Viridiplantae</taxon>
        <taxon>Streptophyta</taxon>
        <taxon>Embryophyta</taxon>
        <taxon>Tracheophyta</taxon>
        <taxon>Spermatophyta</taxon>
        <taxon>Magnoliopsida</taxon>
        <taxon>eudicotyledons</taxon>
        <taxon>Gunneridae</taxon>
        <taxon>Pentapetalae</taxon>
        <taxon>rosids</taxon>
        <taxon>fabids</taxon>
        <taxon>Fabales</taxon>
        <taxon>Fabaceae</taxon>
        <taxon>Papilionoideae</taxon>
        <taxon>50 kb inversion clade</taxon>
        <taxon>genistoids sensu lato</taxon>
        <taxon>core genistoids</taxon>
        <taxon>Crotalarieae</taxon>
        <taxon>Crotalaria</taxon>
    </lineage>
</organism>
<evidence type="ECO:0000313" key="2">
    <source>
        <dbReference type="Proteomes" id="UP001372338"/>
    </source>
</evidence>
<dbReference type="EMBL" id="JAYWIO010000005">
    <property type="protein sequence ID" value="KAK7261513.1"/>
    <property type="molecule type" value="Genomic_DNA"/>
</dbReference>
<keyword evidence="2" id="KW-1185">Reference proteome</keyword>
<comment type="caution">
    <text evidence="1">The sequence shown here is derived from an EMBL/GenBank/DDBJ whole genome shotgun (WGS) entry which is preliminary data.</text>
</comment>
<reference evidence="1 2" key="1">
    <citation type="submission" date="2024-01" db="EMBL/GenBank/DDBJ databases">
        <title>The genomes of 5 underutilized Papilionoideae crops provide insights into root nodulation and disease resistanc.</title>
        <authorList>
            <person name="Yuan L."/>
        </authorList>
    </citation>
    <scope>NUCLEOTIDE SEQUENCE [LARGE SCALE GENOMIC DNA]</scope>
    <source>
        <strain evidence="1">ZHUSHIDOU_FW_LH</strain>
        <tissue evidence="1">Leaf</tissue>
    </source>
</reference>
<proteinExistence type="predicted"/>
<accession>A0AAN9EX64</accession>
<dbReference type="AlphaFoldDB" id="A0AAN9EX64"/>
<protein>
    <submittedName>
        <fullName evidence="1">Uncharacterized protein</fullName>
    </submittedName>
</protein>
<evidence type="ECO:0000313" key="1">
    <source>
        <dbReference type="EMBL" id="KAK7261513.1"/>
    </source>
</evidence>